<sequence>MQRLGKAQVFKRNFGYWSVFGFASLYMSTWEYVLVSLSSGFANGGFGGIFWTFIATTICFSTVVLSLAELESMAPTSGGMYSWTSELAPAQYQKWLSYISGWMSSLGWIASVSSGAYVSAALVQDMISVTNSSFELQSWQLTLVMLGFICLAMVVNNWGSKILPGLQFWALGLHLVGLVAMVIALIVANIGRTNSPYDIFIHATSSSGSSNVGMACLISQVSVIYCNLGSDAIVHISEEVPNASTAVPSNMLWSYVINGILGLVMLITMLLCIGPIDDVLQSDAPHIGLFQRAGLPHLTFILVFILHTLMFCGNITALATASREVWAFARDKGFPFSEWISVIDKDKNVPTHSVYITTLLAGLFCLANMGSILAFESITSLCLLGLLSTYTISIGCLLYRRLTNKEIPARRFSLGRYGTPINLFAFIYCIFIMIFACFPTELPVTTASANWAPLVWTGTITLSAFAYMVHGSKYYEPPVDFIKDRRAAGTKLQSVPVYSSSELRTKR</sequence>
<feature type="transmembrane region" description="Helical" evidence="6">
    <location>
        <begin position="420"/>
        <end position="439"/>
    </location>
</feature>
<accession>A0A6A5U7T0</accession>
<dbReference type="Pfam" id="PF13520">
    <property type="entry name" value="AA_permease_2"/>
    <property type="match status" value="1"/>
</dbReference>
<feature type="transmembrane region" description="Helical" evidence="6">
    <location>
        <begin position="354"/>
        <end position="372"/>
    </location>
</feature>
<feature type="transmembrane region" description="Helical" evidence="6">
    <location>
        <begin position="255"/>
        <end position="276"/>
    </location>
</feature>
<keyword evidence="3 6" id="KW-0812">Transmembrane</keyword>
<reference evidence="7" key="1">
    <citation type="journal article" date="2020" name="Stud. Mycol.">
        <title>101 Dothideomycetes genomes: a test case for predicting lifestyles and emergence of pathogens.</title>
        <authorList>
            <person name="Haridas S."/>
            <person name="Albert R."/>
            <person name="Binder M."/>
            <person name="Bloem J."/>
            <person name="Labutti K."/>
            <person name="Salamov A."/>
            <person name="Andreopoulos B."/>
            <person name="Baker S."/>
            <person name="Barry K."/>
            <person name="Bills G."/>
            <person name="Bluhm B."/>
            <person name="Cannon C."/>
            <person name="Castanera R."/>
            <person name="Culley D."/>
            <person name="Daum C."/>
            <person name="Ezra D."/>
            <person name="Gonzalez J."/>
            <person name="Henrissat B."/>
            <person name="Kuo A."/>
            <person name="Liang C."/>
            <person name="Lipzen A."/>
            <person name="Lutzoni F."/>
            <person name="Magnuson J."/>
            <person name="Mondo S."/>
            <person name="Nolan M."/>
            <person name="Ohm R."/>
            <person name="Pangilinan J."/>
            <person name="Park H.-J."/>
            <person name="Ramirez L."/>
            <person name="Alfaro M."/>
            <person name="Sun H."/>
            <person name="Tritt A."/>
            <person name="Yoshinaga Y."/>
            <person name="Zwiers L.-H."/>
            <person name="Turgeon B."/>
            <person name="Goodwin S."/>
            <person name="Spatafora J."/>
            <person name="Crous P."/>
            <person name="Grigoriev I."/>
        </authorList>
    </citation>
    <scope>NUCLEOTIDE SEQUENCE</scope>
    <source>
        <strain evidence="7">CBS 675.92</strain>
    </source>
</reference>
<dbReference type="GO" id="GO:0022857">
    <property type="term" value="F:transmembrane transporter activity"/>
    <property type="evidence" value="ECO:0007669"/>
    <property type="project" value="InterPro"/>
</dbReference>
<evidence type="ECO:0000256" key="5">
    <source>
        <dbReference type="ARBA" id="ARBA00023136"/>
    </source>
</evidence>
<comment type="subcellular location">
    <subcellularLocation>
        <location evidence="1">Membrane</location>
        <topology evidence="1">Multi-pass membrane protein</topology>
    </subcellularLocation>
</comment>
<dbReference type="PANTHER" id="PTHR45649">
    <property type="entry name" value="AMINO-ACID PERMEASE BAT1"/>
    <property type="match status" value="1"/>
</dbReference>
<dbReference type="Gene3D" id="1.20.1740.10">
    <property type="entry name" value="Amino acid/polyamine transporter I"/>
    <property type="match status" value="1"/>
</dbReference>
<evidence type="ECO:0000313" key="8">
    <source>
        <dbReference type="Proteomes" id="UP000800035"/>
    </source>
</evidence>
<feature type="transmembrane region" description="Helical" evidence="6">
    <location>
        <begin position="296"/>
        <end position="320"/>
    </location>
</feature>
<keyword evidence="2" id="KW-0813">Transport</keyword>
<protein>
    <submittedName>
        <fullName evidence="7">Amino acid transporter</fullName>
    </submittedName>
</protein>
<organism evidence="7 8">
    <name type="scientific">Byssothecium circinans</name>
    <dbReference type="NCBI Taxonomy" id="147558"/>
    <lineage>
        <taxon>Eukaryota</taxon>
        <taxon>Fungi</taxon>
        <taxon>Dikarya</taxon>
        <taxon>Ascomycota</taxon>
        <taxon>Pezizomycotina</taxon>
        <taxon>Dothideomycetes</taxon>
        <taxon>Pleosporomycetidae</taxon>
        <taxon>Pleosporales</taxon>
        <taxon>Massarineae</taxon>
        <taxon>Massarinaceae</taxon>
        <taxon>Byssothecium</taxon>
    </lineage>
</organism>
<evidence type="ECO:0000256" key="3">
    <source>
        <dbReference type="ARBA" id="ARBA00022692"/>
    </source>
</evidence>
<feature type="transmembrane region" description="Helical" evidence="6">
    <location>
        <begin position="14"/>
        <end position="33"/>
    </location>
</feature>
<proteinExistence type="predicted"/>
<evidence type="ECO:0000256" key="4">
    <source>
        <dbReference type="ARBA" id="ARBA00022989"/>
    </source>
</evidence>
<dbReference type="EMBL" id="ML976983">
    <property type="protein sequence ID" value="KAF1960390.1"/>
    <property type="molecule type" value="Genomic_DNA"/>
</dbReference>
<feature type="transmembrane region" description="Helical" evidence="6">
    <location>
        <begin position="211"/>
        <end position="234"/>
    </location>
</feature>
<dbReference type="InterPro" id="IPR002293">
    <property type="entry name" value="AA/rel_permease1"/>
</dbReference>
<feature type="transmembrane region" description="Helical" evidence="6">
    <location>
        <begin position="95"/>
        <end position="118"/>
    </location>
</feature>
<keyword evidence="5 6" id="KW-0472">Membrane</keyword>
<dbReference type="OrthoDB" id="3257095at2759"/>
<feature type="transmembrane region" description="Helical" evidence="6">
    <location>
        <begin position="451"/>
        <end position="469"/>
    </location>
</feature>
<dbReference type="Proteomes" id="UP000800035">
    <property type="component" value="Unassembled WGS sequence"/>
</dbReference>
<feature type="transmembrane region" description="Helical" evidence="6">
    <location>
        <begin position="45"/>
        <end position="68"/>
    </location>
</feature>
<evidence type="ECO:0000256" key="1">
    <source>
        <dbReference type="ARBA" id="ARBA00004141"/>
    </source>
</evidence>
<feature type="transmembrane region" description="Helical" evidence="6">
    <location>
        <begin position="168"/>
        <end position="191"/>
    </location>
</feature>
<evidence type="ECO:0000256" key="6">
    <source>
        <dbReference type="SAM" id="Phobius"/>
    </source>
</evidence>
<evidence type="ECO:0000256" key="2">
    <source>
        <dbReference type="ARBA" id="ARBA00022448"/>
    </source>
</evidence>
<keyword evidence="8" id="KW-1185">Reference proteome</keyword>
<feature type="transmembrane region" description="Helical" evidence="6">
    <location>
        <begin position="378"/>
        <end position="399"/>
    </location>
</feature>
<gene>
    <name evidence="7" type="ORF">CC80DRAFT_513960</name>
</gene>
<dbReference type="GO" id="GO:0016020">
    <property type="term" value="C:membrane"/>
    <property type="evidence" value="ECO:0007669"/>
    <property type="project" value="UniProtKB-SubCell"/>
</dbReference>
<evidence type="ECO:0000313" key="7">
    <source>
        <dbReference type="EMBL" id="KAF1960390.1"/>
    </source>
</evidence>
<name>A0A6A5U7T0_9PLEO</name>
<dbReference type="PIRSF" id="PIRSF006060">
    <property type="entry name" value="AA_transporter"/>
    <property type="match status" value="1"/>
</dbReference>
<dbReference type="AlphaFoldDB" id="A0A6A5U7T0"/>
<dbReference type="PANTHER" id="PTHR45649:SF4">
    <property type="entry name" value="TRANSPORTER, PUTATIVE (EUROFUNG)-RELATED"/>
    <property type="match status" value="1"/>
</dbReference>
<keyword evidence="4 6" id="KW-1133">Transmembrane helix</keyword>
<feature type="transmembrane region" description="Helical" evidence="6">
    <location>
        <begin position="138"/>
        <end position="156"/>
    </location>
</feature>